<feature type="transmembrane region" description="Helical" evidence="11">
    <location>
        <begin position="240"/>
        <end position="260"/>
    </location>
</feature>
<keyword evidence="9" id="KW-0675">Receptor</keyword>
<dbReference type="PROSITE" id="PS50262">
    <property type="entry name" value="G_PROTEIN_RECEP_F1_2"/>
    <property type="match status" value="1"/>
</dbReference>
<dbReference type="AlphaFoldDB" id="A0AAV3AL80"/>
<name>A0AAV3AL80_PYXAD</name>
<keyword evidence="6 11" id="KW-1133">Transmembrane helix</keyword>
<evidence type="ECO:0000259" key="12">
    <source>
        <dbReference type="PROSITE" id="PS50262"/>
    </source>
</evidence>
<keyword evidence="7" id="KW-0297">G-protein coupled receptor</keyword>
<dbReference type="GO" id="GO:0004984">
    <property type="term" value="F:olfactory receptor activity"/>
    <property type="evidence" value="ECO:0007669"/>
    <property type="project" value="InterPro"/>
</dbReference>
<keyword evidence="8 11" id="KW-0472">Membrane</keyword>
<dbReference type="Gene3D" id="1.20.1070.10">
    <property type="entry name" value="Rhodopsin 7-helix transmembrane proteins"/>
    <property type="match status" value="1"/>
</dbReference>
<dbReference type="InterPro" id="IPR017452">
    <property type="entry name" value="GPCR_Rhodpsn_7TM"/>
</dbReference>
<proteinExistence type="predicted"/>
<evidence type="ECO:0000313" key="14">
    <source>
        <dbReference type="Proteomes" id="UP001181693"/>
    </source>
</evidence>
<gene>
    <name evidence="13" type="ORF">GDO54_000015</name>
</gene>
<dbReference type="FunFam" id="1.20.1070.10:FF:000013">
    <property type="entry name" value="Olfactory receptor"/>
    <property type="match status" value="1"/>
</dbReference>
<keyword evidence="4 11" id="KW-0812">Transmembrane</keyword>
<evidence type="ECO:0000256" key="9">
    <source>
        <dbReference type="ARBA" id="ARBA00023170"/>
    </source>
</evidence>
<keyword evidence="5" id="KW-0552">Olfaction</keyword>
<feature type="transmembrane region" description="Helical" evidence="11">
    <location>
        <begin position="95"/>
        <end position="116"/>
    </location>
</feature>
<dbReference type="InterPro" id="IPR050402">
    <property type="entry name" value="OR51/52/56-like"/>
</dbReference>
<reference evidence="13" key="1">
    <citation type="thesis" date="2020" institute="ProQuest LLC" country="789 East Eisenhower Parkway, Ann Arbor, MI, USA">
        <title>Comparative Genomics and Chromosome Evolution.</title>
        <authorList>
            <person name="Mudd A.B."/>
        </authorList>
    </citation>
    <scope>NUCLEOTIDE SEQUENCE</scope>
    <source>
        <strain evidence="13">1538</strain>
        <tissue evidence="13">Blood</tissue>
    </source>
</reference>
<evidence type="ECO:0000256" key="7">
    <source>
        <dbReference type="ARBA" id="ARBA00023040"/>
    </source>
</evidence>
<keyword evidence="2" id="KW-1003">Cell membrane</keyword>
<protein>
    <recommendedName>
        <fullName evidence="12">G-protein coupled receptors family 1 profile domain-containing protein</fullName>
    </recommendedName>
</protein>
<evidence type="ECO:0000256" key="5">
    <source>
        <dbReference type="ARBA" id="ARBA00022725"/>
    </source>
</evidence>
<evidence type="ECO:0000256" key="1">
    <source>
        <dbReference type="ARBA" id="ARBA00004651"/>
    </source>
</evidence>
<dbReference type="PRINTS" id="PR00245">
    <property type="entry name" value="OLFACTORYR"/>
</dbReference>
<feature type="transmembrane region" description="Helical" evidence="11">
    <location>
        <begin position="136"/>
        <end position="158"/>
    </location>
</feature>
<feature type="transmembrane region" description="Helical" evidence="11">
    <location>
        <begin position="29"/>
        <end position="47"/>
    </location>
</feature>
<evidence type="ECO:0000313" key="13">
    <source>
        <dbReference type="EMBL" id="DBA32206.1"/>
    </source>
</evidence>
<dbReference type="EMBL" id="DYDO01000001">
    <property type="protein sequence ID" value="DBA32206.1"/>
    <property type="molecule type" value="Genomic_DNA"/>
</dbReference>
<keyword evidence="10" id="KW-0807">Transducer</keyword>
<dbReference type="Proteomes" id="UP001181693">
    <property type="component" value="Unassembled WGS sequence"/>
</dbReference>
<dbReference type="GO" id="GO:0005886">
    <property type="term" value="C:plasma membrane"/>
    <property type="evidence" value="ECO:0007669"/>
    <property type="project" value="UniProtKB-SubCell"/>
</dbReference>
<dbReference type="PANTHER" id="PTHR26450">
    <property type="entry name" value="OLFACTORY RECEPTOR 56B1-RELATED"/>
    <property type="match status" value="1"/>
</dbReference>
<feature type="domain" description="G-protein coupled receptors family 1 profile" evidence="12">
    <location>
        <begin position="37"/>
        <end position="287"/>
    </location>
</feature>
<dbReference type="PROSITE" id="PS00237">
    <property type="entry name" value="G_PROTEIN_RECEP_F1_1"/>
    <property type="match status" value="1"/>
</dbReference>
<dbReference type="PANTHER" id="PTHR26450:SF429">
    <property type="entry name" value="OLFACTORY RECEPTOR"/>
    <property type="match status" value="1"/>
</dbReference>
<evidence type="ECO:0000256" key="11">
    <source>
        <dbReference type="SAM" id="Phobius"/>
    </source>
</evidence>
<dbReference type="InterPro" id="IPR000276">
    <property type="entry name" value="GPCR_Rhodpsn"/>
</dbReference>
<evidence type="ECO:0000256" key="4">
    <source>
        <dbReference type="ARBA" id="ARBA00022692"/>
    </source>
</evidence>
<comment type="subcellular location">
    <subcellularLocation>
        <location evidence="1">Cell membrane</location>
        <topology evidence="1">Multi-pass membrane protein</topology>
    </subcellularLocation>
</comment>
<evidence type="ECO:0000256" key="3">
    <source>
        <dbReference type="ARBA" id="ARBA00022606"/>
    </source>
</evidence>
<dbReference type="Pfam" id="PF13853">
    <property type="entry name" value="7tm_4"/>
    <property type="match status" value="1"/>
</dbReference>
<evidence type="ECO:0000256" key="6">
    <source>
        <dbReference type="ARBA" id="ARBA00022989"/>
    </source>
</evidence>
<organism evidence="13 14">
    <name type="scientific">Pyxicephalus adspersus</name>
    <name type="common">African bullfrog</name>
    <dbReference type="NCBI Taxonomy" id="30357"/>
    <lineage>
        <taxon>Eukaryota</taxon>
        <taxon>Metazoa</taxon>
        <taxon>Chordata</taxon>
        <taxon>Craniata</taxon>
        <taxon>Vertebrata</taxon>
        <taxon>Euteleostomi</taxon>
        <taxon>Amphibia</taxon>
        <taxon>Batrachia</taxon>
        <taxon>Anura</taxon>
        <taxon>Neobatrachia</taxon>
        <taxon>Ranoidea</taxon>
        <taxon>Pyxicephalidae</taxon>
        <taxon>Pyxicephalinae</taxon>
        <taxon>Pyxicephalus</taxon>
    </lineage>
</organism>
<feature type="transmembrane region" description="Helical" evidence="11">
    <location>
        <begin position="272"/>
        <end position="289"/>
    </location>
</feature>
<dbReference type="InterPro" id="IPR000725">
    <property type="entry name" value="Olfact_rcpt"/>
</dbReference>
<accession>A0AAV3AL80</accession>
<evidence type="ECO:0000256" key="8">
    <source>
        <dbReference type="ARBA" id="ARBA00023136"/>
    </source>
</evidence>
<dbReference type="GO" id="GO:0004930">
    <property type="term" value="F:G protein-coupled receptor activity"/>
    <property type="evidence" value="ECO:0007669"/>
    <property type="project" value="UniProtKB-KW"/>
</dbReference>
<comment type="caution">
    <text evidence="13">The sequence shown here is derived from an EMBL/GenBank/DDBJ whole genome shotgun (WGS) entry which is preliminary data.</text>
</comment>
<feature type="transmembrane region" description="Helical" evidence="11">
    <location>
        <begin position="59"/>
        <end position="83"/>
    </location>
</feature>
<sequence>MSFSHVTFLLIGFPGVTESRHLLLLPFLLIYTFILTSNGVLLSRIWLDQTLHSPMHSLIGLLFFVNVSCTTIFMPKFLLGLAFDLNQISLGGCLVQMWVIYTTVTSESMLMLVIALDRYVAICRPLRYHSIMTTNVLLWLILASLARSMLLMTPIVYLDSTVRFCRSNVIENFLCENMGLLKLACGDISKIQAIGLIVRMVLTVVDGSLLLISYLVILHAALFVSNHGGRKALNTCSSHIMVALVIYASSIVSALIYRIGTSASVDVQNLTSALYFLLPATINPIIYGIRRAEGITRGTDSDIVAGTV</sequence>
<keyword evidence="3" id="KW-0716">Sensory transduction</keyword>
<evidence type="ECO:0000256" key="2">
    <source>
        <dbReference type="ARBA" id="ARBA00022475"/>
    </source>
</evidence>
<dbReference type="SUPFAM" id="SSF81321">
    <property type="entry name" value="Family A G protein-coupled receptor-like"/>
    <property type="match status" value="1"/>
</dbReference>
<keyword evidence="14" id="KW-1185">Reference proteome</keyword>
<evidence type="ECO:0000256" key="10">
    <source>
        <dbReference type="ARBA" id="ARBA00023224"/>
    </source>
</evidence>